<dbReference type="EMBL" id="CAUYUJ010019493">
    <property type="protein sequence ID" value="CAK0891536.1"/>
    <property type="molecule type" value="Genomic_DNA"/>
</dbReference>
<accession>A0ABN9WXB3</accession>
<gene>
    <name evidence="2" type="ORF">PCOR1329_LOCUS71469</name>
</gene>
<reference evidence="2" key="1">
    <citation type="submission" date="2023-10" db="EMBL/GenBank/DDBJ databases">
        <authorList>
            <person name="Chen Y."/>
            <person name="Shah S."/>
            <person name="Dougan E. K."/>
            <person name="Thang M."/>
            <person name="Chan C."/>
        </authorList>
    </citation>
    <scope>NUCLEOTIDE SEQUENCE [LARGE SCALE GENOMIC DNA]</scope>
</reference>
<sequence>MLERAHEELAGAELACSRGAAEARALHEMGLEPEAPSWSVEVWGGGSSETNCADETPPSRT</sequence>
<feature type="region of interest" description="Disordered" evidence="1">
    <location>
        <begin position="38"/>
        <end position="61"/>
    </location>
</feature>
<comment type="caution">
    <text evidence="2">The sequence shown here is derived from an EMBL/GenBank/DDBJ whole genome shotgun (WGS) entry which is preliminary data.</text>
</comment>
<feature type="compositionally biased region" description="Polar residues" evidence="1">
    <location>
        <begin position="50"/>
        <end position="61"/>
    </location>
</feature>
<evidence type="ECO:0000313" key="3">
    <source>
        <dbReference type="Proteomes" id="UP001189429"/>
    </source>
</evidence>
<evidence type="ECO:0000256" key="1">
    <source>
        <dbReference type="SAM" id="MobiDB-lite"/>
    </source>
</evidence>
<organism evidence="2 3">
    <name type="scientific">Prorocentrum cordatum</name>
    <dbReference type="NCBI Taxonomy" id="2364126"/>
    <lineage>
        <taxon>Eukaryota</taxon>
        <taxon>Sar</taxon>
        <taxon>Alveolata</taxon>
        <taxon>Dinophyceae</taxon>
        <taxon>Prorocentrales</taxon>
        <taxon>Prorocentraceae</taxon>
        <taxon>Prorocentrum</taxon>
    </lineage>
</organism>
<name>A0ABN9WXB3_9DINO</name>
<protein>
    <submittedName>
        <fullName evidence="2">Uncharacterized protein</fullName>
    </submittedName>
</protein>
<evidence type="ECO:0000313" key="2">
    <source>
        <dbReference type="EMBL" id="CAK0891536.1"/>
    </source>
</evidence>
<proteinExistence type="predicted"/>
<keyword evidence="3" id="KW-1185">Reference proteome</keyword>
<dbReference type="Proteomes" id="UP001189429">
    <property type="component" value="Unassembled WGS sequence"/>
</dbReference>